<feature type="domain" description="Ribbon-helix-helix" evidence="1">
    <location>
        <begin position="31"/>
        <end position="93"/>
    </location>
</feature>
<reference evidence="2 3" key="1">
    <citation type="submission" date="2017-05" db="EMBL/GenBank/DDBJ databases">
        <authorList>
            <person name="Varghese N."/>
            <person name="Submissions S."/>
        </authorList>
    </citation>
    <scope>NUCLEOTIDE SEQUENCE [LARGE SCALE GENOMIC DNA]</scope>
    <source>
        <strain evidence="2 3">DSM 100094</strain>
    </source>
</reference>
<proteinExistence type="predicted"/>
<dbReference type="Gene3D" id="1.10.3990.20">
    <property type="entry name" value="protein bp1543"/>
    <property type="match status" value="1"/>
</dbReference>
<sequence>MTATVPRAIWMFTGAMVIVTMPELPAMSPPAKRSVTIGGHRTSVSLEDAFWRELRGIAKNRGQTAAALIAAIDAKRPAEVGLATALRLYVLAELLKRMR</sequence>
<evidence type="ECO:0000313" key="2">
    <source>
        <dbReference type="EMBL" id="SMO62392.1"/>
    </source>
</evidence>
<accession>A0A521CSI7</accession>
<keyword evidence="3" id="KW-1185">Reference proteome</keyword>
<dbReference type="Proteomes" id="UP000319014">
    <property type="component" value="Unassembled WGS sequence"/>
</dbReference>
<dbReference type="InterPro" id="IPR027373">
    <property type="entry name" value="RHH_dom"/>
</dbReference>
<keyword evidence="2" id="KW-0238">DNA-binding</keyword>
<evidence type="ECO:0000313" key="3">
    <source>
        <dbReference type="Proteomes" id="UP000319014"/>
    </source>
</evidence>
<organism evidence="2 3">
    <name type="scientific">Paracoccus laeviglucosivorans</name>
    <dbReference type="NCBI Taxonomy" id="1197861"/>
    <lineage>
        <taxon>Bacteria</taxon>
        <taxon>Pseudomonadati</taxon>
        <taxon>Pseudomonadota</taxon>
        <taxon>Alphaproteobacteria</taxon>
        <taxon>Rhodobacterales</taxon>
        <taxon>Paracoccaceae</taxon>
        <taxon>Paracoccus</taxon>
    </lineage>
</organism>
<dbReference type="Pfam" id="PF13467">
    <property type="entry name" value="RHH_4"/>
    <property type="match status" value="1"/>
</dbReference>
<evidence type="ECO:0000259" key="1">
    <source>
        <dbReference type="Pfam" id="PF13467"/>
    </source>
</evidence>
<dbReference type="AlphaFoldDB" id="A0A521CSI7"/>
<gene>
    <name evidence="2" type="ORF">SAMN06265221_105112</name>
</gene>
<name>A0A521CSI7_9RHOB</name>
<dbReference type="InterPro" id="IPR038268">
    <property type="entry name" value="RHH_sf"/>
</dbReference>
<dbReference type="GO" id="GO:0003677">
    <property type="term" value="F:DNA binding"/>
    <property type="evidence" value="ECO:0007669"/>
    <property type="project" value="UniProtKB-KW"/>
</dbReference>
<dbReference type="EMBL" id="FXTK01000005">
    <property type="protein sequence ID" value="SMO62392.1"/>
    <property type="molecule type" value="Genomic_DNA"/>
</dbReference>
<protein>
    <submittedName>
        <fullName evidence="2">Predicted DNA-binding protein, contains Ribbon-helix-helix (RHH) domain</fullName>
    </submittedName>
</protein>